<organism evidence="3 4">
    <name type="scientific">Drechslerella dactyloides</name>
    <name type="common">Nematode-trapping fungus</name>
    <name type="synonym">Arthrobotrys dactyloides</name>
    <dbReference type="NCBI Taxonomy" id="74499"/>
    <lineage>
        <taxon>Eukaryota</taxon>
        <taxon>Fungi</taxon>
        <taxon>Dikarya</taxon>
        <taxon>Ascomycota</taxon>
        <taxon>Pezizomycotina</taxon>
        <taxon>Orbiliomycetes</taxon>
        <taxon>Orbiliales</taxon>
        <taxon>Orbiliaceae</taxon>
        <taxon>Drechslerella</taxon>
    </lineage>
</organism>
<dbReference type="PROSITE" id="PS50088">
    <property type="entry name" value="ANK_REPEAT"/>
    <property type="match status" value="4"/>
</dbReference>
<dbReference type="Pfam" id="PF12796">
    <property type="entry name" value="Ank_2"/>
    <property type="match status" value="1"/>
</dbReference>
<dbReference type="GO" id="GO:0009116">
    <property type="term" value="P:nucleoside metabolic process"/>
    <property type="evidence" value="ECO:0007669"/>
    <property type="project" value="InterPro"/>
</dbReference>
<feature type="repeat" description="ANK" evidence="1">
    <location>
        <begin position="584"/>
        <end position="616"/>
    </location>
</feature>
<dbReference type="InterPro" id="IPR053137">
    <property type="entry name" value="NLR-like"/>
</dbReference>
<evidence type="ECO:0000256" key="1">
    <source>
        <dbReference type="PROSITE-ProRule" id="PRU00023"/>
    </source>
</evidence>
<dbReference type="PROSITE" id="PS50297">
    <property type="entry name" value="ANK_REP_REGION"/>
    <property type="match status" value="4"/>
</dbReference>
<feature type="compositionally biased region" description="Polar residues" evidence="2">
    <location>
        <begin position="499"/>
        <end position="525"/>
    </location>
</feature>
<reference evidence="3" key="1">
    <citation type="submission" date="2023-01" db="EMBL/GenBank/DDBJ databases">
        <title>The chitinases involved in constricting ring structure development in the nematode-trapping fungus Drechslerella dactyloides.</title>
        <authorList>
            <person name="Wang R."/>
            <person name="Zhang L."/>
            <person name="Tang P."/>
            <person name="Li S."/>
            <person name="Liang L."/>
        </authorList>
    </citation>
    <scope>NUCLEOTIDE SEQUENCE</scope>
    <source>
        <strain evidence="3">YMF1.00031</strain>
    </source>
</reference>
<proteinExistence type="predicted"/>
<evidence type="ECO:0000313" key="4">
    <source>
        <dbReference type="Proteomes" id="UP001221413"/>
    </source>
</evidence>
<dbReference type="Gene3D" id="1.25.40.20">
    <property type="entry name" value="Ankyrin repeat-containing domain"/>
    <property type="match status" value="2"/>
</dbReference>
<dbReference type="InterPro" id="IPR036770">
    <property type="entry name" value="Ankyrin_rpt-contain_sf"/>
</dbReference>
<feature type="region of interest" description="Disordered" evidence="2">
    <location>
        <begin position="479"/>
        <end position="528"/>
    </location>
</feature>
<dbReference type="SUPFAM" id="SSF53167">
    <property type="entry name" value="Purine and uridine phosphorylases"/>
    <property type="match status" value="1"/>
</dbReference>
<sequence>MSLRTLTHGDYTVGWICALDTEMVAATAMLDNVHTTLPAALSDDNSYKLGSIGHHNVVVACLPSDNYGTISAARVVAGLRSTFPHIRFGLLVGIGGGVPSADHDVRLGDIIVSTPTATIGGVFQYDSGKSCGDFIRTGSLNKPPFALLTALQNLKSQYSSRGSGIPAIVNEMISTNPRLQQFGYPESDQDRLFAADYDHPSNSRNCNNCDEDKIIARAPRLAAEPMIHFGLVASGNAVIRNGQIRDQLARAENIRALCFEMEAAGVMDSLPCLVIRGVCDYADSHKNDQWQPYAAATAAAYGKELLSMVPPRQSYGVHSVAAEIRQGPPEEPDIETLDAYIPKDREALYGLFRKSISEKPIATVFPGAGSARYCEDFLTPKITAMGRWDTVLWHYVNDSGSLDVQGHDGKTPLHYALGVRHERDNKVRALVEMGADVTVKDPNGQTPIDVAKSEGAPAEAMYIVLLDAWKKSQVKLRRQREETSRNRNTQFPEPIISHLDQSPRSQGPVPTSPQLESEGFTTAQGPSGLDTARAWLEENGIDINAVDFDADKALVQVLLVHGYRQDVIELLLDSGAKATAKTGDNWTALHLAANCGNIEAVQLLLAKGAEVNATDSAGQTALHKASVAFDNAESIMQILMDAGADATARDVNGNTPLHTAECHGHYKRVELLLENMLDAGVES</sequence>
<evidence type="ECO:0000313" key="3">
    <source>
        <dbReference type="EMBL" id="KAJ6258284.1"/>
    </source>
</evidence>
<keyword evidence="4" id="KW-1185">Reference proteome</keyword>
<dbReference type="SMART" id="SM00248">
    <property type="entry name" value="ANK"/>
    <property type="match status" value="4"/>
</dbReference>
<dbReference type="EMBL" id="JAQGDS010000009">
    <property type="protein sequence ID" value="KAJ6258284.1"/>
    <property type="molecule type" value="Genomic_DNA"/>
</dbReference>
<dbReference type="AlphaFoldDB" id="A0AAD6ITD3"/>
<evidence type="ECO:0000256" key="2">
    <source>
        <dbReference type="SAM" id="MobiDB-lite"/>
    </source>
</evidence>
<dbReference type="InterPro" id="IPR035994">
    <property type="entry name" value="Nucleoside_phosphorylase_sf"/>
</dbReference>
<protein>
    <recommendedName>
        <fullName evidence="5">Nucleoside phosphorylase domain-containing protein</fullName>
    </recommendedName>
</protein>
<dbReference type="PANTHER" id="PTHR46082">
    <property type="entry name" value="ATP/GTP-BINDING PROTEIN-RELATED"/>
    <property type="match status" value="1"/>
</dbReference>
<name>A0AAD6ITD3_DREDA</name>
<evidence type="ECO:0008006" key="5">
    <source>
        <dbReference type="Google" id="ProtNLM"/>
    </source>
</evidence>
<dbReference type="Proteomes" id="UP001221413">
    <property type="component" value="Unassembled WGS sequence"/>
</dbReference>
<dbReference type="SUPFAM" id="SSF48403">
    <property type="entry name" value="Ankyrin repeat"/>
    <property type="match status" value="2"/>
</dbReference>
<feature type="repeat" description="ANK" evidence="1">
    <location>
        <begin position="617"/>
        <end position="651"/>
    </location>
</feature>
<gene>
    <name evidence="3" type="ORF">Dda_7205</name>
</gene>
<dbReference type="InterPro" id="IPR002110">
    <property type="entry name" value="Ankyrin_rpt"/>
</dbReference>
<feature type="repeat" description="ANK" evidence="1">
    <location>
        <begin position="408"/>
        <end position="442"/>
    </location>
</feature>
<keyword evidence="1" id="KW-0040">ANK repeat</keyword>
<dbReference type="Gene3D" id="3.40.50.1580">
    <property type="entry name" value="Nucleoside phosphorylase domain"/>
    <property type="match status" value="1"/>
</dbReference>
<dbReference type="PANTHER" id="PTHR46082:SF11">
    <property type="entry name" value="AAA+ ATPASE DOMAIN-CONTAINING PROTEIN-RELATED"/>
    <property type="match status" value="1"/>
</dbReference>
<accession>A0AAD6ITD3</accession>
<feature type="repeat" description="ANK" evidence="1">
    <location>
        <begin position="652"/>
        <end position="683"/>
    </location>
</feature>
<dbReference type="GO" id="GO:0003824">
    <property type="term" value="F:catalytic activity"/>
    <property type="evidence" value="ECO:0007669"/>
    <property type="project" value="InterPro"/>
</dbReference>
<dbReference type="Pfam" id="PF00023">
    <property type="entry name" value="Ank"/>
    <property type="match status" value="2"/>
</dbReference>
<comment type="caution">
    <text evidence="3">The sequence shown here is derived from an EMBL/GenBank/DDBJ whole genome shotgun (WGS) entry which is preliminary data.</text>
</comment>